<evidence type="ECO:0000256" key="1">
    <source>
        <dbReference type="SAM" id="Coils"/>
    </source>
</evidence>
<organism evidence="2 3">
    <name type="scientific">Acetivibrio saccincola</name>
    <dbReference type="NCBI Taxonomy" id="1677857"/>
    <lineage>
        <taxon>Bacteria</taxon>
        <taxon>Bacillati</taxon>
        <taxon>Bacillota</taxon>
        <taxon>Clostridia</taxon>
        <taxon>Eubacteriales</taxon>
        <taxon>Oscillospiraceae</taxon>
        <taxon>Acetivibrio</taxon>
    </lineage>
</organism>
<evidence type="ECO:0000313" key="3">
    <source>
        <dbReference type="Proteomes" id="UP000233534"/>
    </source>
</evidence>
<dbReference type="RefSeq" id="WP_207654784.1">
    <property type="nucleotide sequence ID" value="NZ_CP025197.1"/>
</dbReference>
<feature type="coiled-coil region" evidence="1">
    <location>
        <begin position="84"/>
        <end position="111"/>
    </location>
</feature>
<keyword evidence="1" id="KW-0175">Coiled coil</keyword>
<name>A0A2K9E6I1_9FIRM</name>
<dbReference type="EMBL" id="CP025197">
    <property type="protein sequence ID" value="AUG58979.1"/>
    <property type="molecule type" value="Genomic_DNA"/>
</dbReference>
<reference evidence="2 3" key="1">
    <citation type="submission" date="2017-12" db="EMBL/GenBank/DDBJ databases">
        <title>Complete genome sequence of Herbivorax saccincola GGR1, a novel Cellulosome-producing hydrolytic bacterium in a thermophilic biogas plant, established by Illumina and Nanopore MinION sequencing.</title>
        <authorList>
            <person name="Pechtl A."/>
            <person name="Ruckert C."/>
            <person name="Koeck D.E."/>
            <person name="Maus I."/>
            <person name="Winkler A."/>
            <person name="Kalinowski J."/>
            <person name="Puhler A."/>
            <person name="Schwarz W.W."/>
            <person name="Zverlov V.V."/>
            <person name="Schluter A."/>
            <person name="Liebl W."/>
        </authorList>
    </citation>
    <scope>NUCLEOTIDE SEQUENCE [LARGE SCALE GENOMIC DNA]</scope>
    <source>
        <strain evidence="3">SR1</strain>
    </source>
</reference>
<sequence>MLDREKVRKEVESWESFFYNYNLGDRPMRHNELGIRLVDGKWQLYQSFERGGYNVIDTFDKESDACEALLYYLRSEKRRQERYRKFREQELLKHKERLKREEELRKQNTDEFRTVDPFDWR</sequence>
<dbReference type="KEGG" id="hsc:HVS_15695"/>
<gene>
    <name evidence="2" type="ORF">HVS_15695</name>
</gene>
<dbReference type="Proteomes" id="UP000233534">
    <property type="component" value="Chromosome"/>
</dbReference>
<dbReference type="AlphaFoldDB" id="A0A2K9E6I1"/>
<protein>
    <submittedName>
        <fullName evidence="2">Uncharacterized protein</fullName>
    </submittedName>
</protein>
<evidence type="ECO:0000313" key="2">
    <source>
        <dbReference type="EMBL" id="AUG58979.1"/>
    </source>
</evidence>
<accession>A0A2K9E6I1</accession>
<keyword evidence="3" id="KW-1185">Reference proteome</keyword>
<proteinExistence type="predicted"/>